<organism evidence="1 2">
    <name type="scientific">Streptomyces rimosus subsp. rimosus</name>
    <dbReference type="NCBI Taxonomy" id="132474"/>
    <lineage>
        <taxon>Bacteria</taxon>
        <taxon>Bacillati</taxon>
        <taxon>Actinomycetota</taxon>
        <taxon>Actinomycetes</taxon>
        <taxon>Kitasatosporales</taxon>
        <taxon>Streptomycetaceae</taxon>
        <taxon>Streptomyces</taxon>
    </lineage>
</organism>
<dbReference type="RefSeq" id="WP_004571773.1">
    <property type="nucleotide sequence ID" value="NZ_CP043497.1"/>
</dbReference>
<gene>
    <name evidence="1" type="ORF">SRIMR7_04370</name>
</gene>
<name>A0ABY3YTX0_STRRM</name>
<evidence type="ECO:0000313" key="1">
    <source>
        <dbReference type="EMBL" id="UNZ01368.1"/>
    </source>
</evidence>
<dbReference type="GeneID" id="66859558"/>
<dbReference type="EMBL" id="CP094298">
    <property type="protein sequence ID" value="UNZ01368.1"/>
    <property type="molecule type" value="Genomic_DNA"/>
</dbReference>
<sequence>MSSSPVAAEAFSCFLAQLEADGPGTGGGGARSAQGVTAPEWFVPVAAALFDGQPVEAATDWARRVYGEVERLEGRIPFGVVHDWHLRTALPMLVAASARRGGTGAELETVRALHERAAAGDPGTESEWAAALEPALREVYRLAYAYADAFATATANARAYAAANDYGEEKTEEFAAYYAKLNTGANARSFADAHALANSRAVAAAYANGDARAYAEAYPGAYVHAYALAEANREVADGQEDERCRAAYGRLAEGLAESLERAAAAA</sequence>
<protein>
    <recommendedName>
        <fullName evidence="3">SpcZ</fullName>
    </recommendedName>
</protein>
<evidence type="ECO:0008006" key="3">
    <source>
        <dbReference type="Google" id="ProtNLM"/>
    </source>
</evidence>
<keyword evidence="2" id="KW-1185">Reference proteome</keyword>
<accession>A0ABY3YTX0</accession>
<evidence type="ECO:0000313" key="2">
    <source>
        <dbReference type="Proteomes" id="UP000829494"/>
    </source>
</evidence>
<dbReference type="Proteomes" id="UP000829494">
    <property type="component" value="Chromosome"/>
</dbReference>
<reference evidence="1 2" key="1">
    <citation type="submission" date="2022-03" db="EMBL/GenBank/DDBJ databases">
        <title>Complete genome of Streptomyces rimosus ssp. rimosus R7 (=ATCC 10970).</title>
        <authorList>
            <person name="Beganovic S."/>
            <person name="Ruckert C."/>
            <person name="Busche T."/>
            <person name="Kalinowski J."/>
            <person name="Wittmann C."/>
        </authorList>
    </citation>
    <scope>NUCLEOTIDE SEQUENCE [LARGE SCALE GENOMIC DNA]</scope>
    <source>
        <strain evidence="1 2">R7</strain>
    </source>
</reference>
<proteinExistence type="predicted"/>